<name>A0AC61S8G3_9BACT</name>
<comment type="caution">
    <text evidence="1">The sequence shown here is derived from an EMBL/GenBank/DDBJ whole genome shotgun (WGS) entry which is preliminary data.</text>
</comment>
<proteinExistence type="predicted"/>
<keyword evidence="2" id="KW-1185">Reference proteome</keyword>
<organism evidence="1 2">
    <name type="scientific">Muribaculum caecicola</name>
    <dbReference type="NCBI Taxonomy" id="3038144"/>
    <lineage>
        <taxon>Bacteria</taxon>
        <taxon>Pseudomonadati</taxon>
        <taxon>Bacteroidota</taxon>
        <taxon>Bacteroidia</taxon>
        <taxon>Bacteroidales</taxon>
        <taxon>Muribaculaceae</taxon>
        <taxon>Muribaculum</taxon>
    </lineage>
</organism>
<protein>
    <submittedName>
        <fullName evidence="1">Site-specific integrase</fullName>
    </submittedName>
</protein>
<sequence>MASIKVKFRPSTVADHEGTIYYQIIHERKVRQLLSDYKVFPDEWDESRSMVITTQKSERKSFILSIRERIRWDVERLIKIARKLDANGLSYTADDVIDEFNRYANEYSLFNFMESIIVKLKQNGKVRTSETYKSALNSFKKFLTSQASKDDYRQDEDIMLDCLTSEVMEAYEAWLKGRGVAPNTISFYTRILRAVYNRAVEDNIIENRNPFRHVYTGVDKTVKRALSLSVIKKIKALDLSLNTSLDFARDMFLISFYLRGMSFIDMAFLKKSDLKNGYVTYRRRKTGQQLIIEWTKEMQMILDKYPENATDYLLPIIKNLGTNERCTYRNVGYNINHNLKIIAQMVGIQVSLTLYVARHSWASAAKAKGIPLSVISEGMGHDSETTTQIYLASLDTSVVDKANSLILKSL</sequence>
<evidence type="ECO:0000313" key="2">
    <source>
        <dbReference type="Proteomes" id="UP000305401"/>
    </source>
</evidence>
<gene>
    <name evidence="1" type="ORF">E5990_00930</name>
</gene>
<dbReference type="EMBL" id="SSTG01000005">
    <property type="protein sequence ID" value="THG55056.1"/>
    <property type="molecule type" value="Genomic_DNA"/>
</dbReference>
<evidence type="ECO:0000313" key="1">
    <source>
        <dbReference type="EMBL" id="THG55056.1"/>
    </source>
</evidence>
<reference evidence="1" key="1">
    <citation type="submission" date="2019-04" db="EMBL/GenBank/DDBJ databases">
        <title>Microbes associate with the intestines of laboratory mice.</title>
        <authorList>
            <person name="Navarre W."/>
            <person name="Wong E."/>
            <person name="Huang K.C."/>
            <person name="Tropini C."/>
            <person name="Ng K."/>
            <person name="Yu B."/>
        </authorList>
    </citation>
    <scope>NUCLEOTIDE SEQUENCE</scope>
    <source>
        <strain evidence="1">NM86_A22</strain>
    </source>
</reference>
<dbReference type="Proteomes" id="UP000305401">
    <property type="component" value="Unassembled WGS sequence"/>
</dbReference>
<accession>A0AC61S8G3</accession>